<keyword evidence="3" id="KW-1185">Reference proteome</keyword>
<name>A0A9P0AH55_BEMTA</name>
<gene>
    <name evidence="2" type="ORF">BEMITA_LOCUS11237</name>
</gene>
<feature type="region of interest" description="Disordered" evidence="1">
    <location>
        <begin position="251"/>
        <end position="281"/>
    </location>
</feature>
<accession>A0A9P0AH55</accession>
<protein>
    <submittedName>
        <fullName evidence="2">Uncharacterized protein</fullName>
    </submittedName>
</protein>
<feature type="compositionally biased region" description="Low complexity" evidence="1">
    <location>
        <begin position="14"/>
        <end position="27"/>
    </location>
</feature>
<evidence type="ECO:0000313" key="3">
    <source>
        <dbReference type="Proteomes" id="UP001152759"/>
    </source>
</evidence>
<feature type="compositionally biased region" description="Basic and acidic residues" evidence="1">
    <location>
        <begin position="257"/>
        <end position="274"/>
    </location>
</feature>
<dbReference type="AlphaFoldDB" id="A0A9P0AH55"/>
<evidence type="ECO:0000256" key="1">
    <source>
        <dbReference type="SAM" id="MobiDB-lite"/>
    </source>
</evidence>
<dbReference type="EMBL" id="OU963868">
    <property type="protein sequence ID" value="CAH0392763.1"/>
    <property type="molecule type" value="Genomic_DNA"/>
</dbReference>
<dbReference type="Proteomes" id="UP001152759">
    <property type="component" value="Chromosome 7"/>
</dbReference>
<organism evidence="2 3">
    <name type="scientific">Bemisia tabaci</name>
    <name type="common">Sweetpotato whitefly</name>
    <name type="synonym">Aleurodes tabaci</name>
    <dbReference type="NCBI Taxonomy" id="7038"/>
    <lineage>
        <taxon>Eukaryota</taxon>
        <taxon>Metazoa</taxon>
        <taxon>Ecdysozoa</taxon>
        <taxon>Arthropoda</taxon>
        <taxon>Hexapoda</taxon>
        <taxon>Insecta</taxon>
        <taxon>Pterygota</taxon>
        <taxon>Neoptera</taxon>
        <taxon>Paraneoptera</taxon>
        <taxon>Hemiptera</taxon>
        <taxon>Sternorrhyncha</taxon>
        <taxon>Aleyrodoidea</taxon>
        <taxon>Aleyrodidae</taxon>
        <taxon>Aleyrodinae</taxon>
        <taxon>Bemisia</taxon>
    </lineage>
</organism>
<evidence type="ECO:0000313" key="2">
    <source>
        <dbReference type="EMBL" id="CAH0392763.1"/>
    </source>
</evidence>
<feature type="region of interest" description="Disordered" evidence="1">
    <location>
        <begin position="1"/>
        <end position="27"/>
    </location>
</feature>
<reference evidence="2" key="1">
    <citation type="submission" date="2021-12" db="EMBL/GenBank/DDBJ databases">
        <authorList>
            <person name="King R."/>
        </authorList>
    </citation>
    <scope>NUCLEOTIDE SEQUENCE</scope>
</reference>
<proteinExistence type="predicted"/>
<sequence length="281" mass="31917">MATIPAPGLIPHTQSSNSSSNSVSQGSQGNLFYNQDCSAPFIVHITKNDTSSNSVSNIHPMQISRILKNQQTKGIILVTKVNRNTVKVTLDSWIETNSFVANFQARNSTFRCYIPEYKLLTKGVIKDIPIDFSEEELYNTIESSLQIYNIKRMFKFDRERNKRIPIPMITATFIGSTVPDYVMFDYYKADVRLYIKPVTQCNNCLKNGHFGKFFRGKMACRQCGVAAHPGPCKQDSKSTCINCKQAHPPNWPKLPRKKDAKENKRYSCRKEHQCARSKASS</sequence>